<organism evidence="3">
    <name type="scientific">Aurantiochytrium sp. TA4</name>
    <dbReference type="NCBI Taxonomy" id="1513508"/>
    <lineage>
        <taxon>Eukaryota</taxon>
        <taxon>Sar</taxon>
        <taxon>Stramenopiles</taxon>
        <taxon>Bigyra</taxon>
        <taxon>Labyrinthulomycetes</taxon>
        <taxon>Thraustochytrida</taxon>
        <taxon>Thraustochytriidae</taxon>
        <taxon>Aurantiochytrium</taxon>
    </lineage>
</organism>
<dbReference type="PANTHER" id="PTHR11626">
    <property type="entry name" value="FARNESYL-DIPHOSPHATE FARNESYLTRANSFERASE"/>
    <property type="match status" value="1"/>
</dbReference>
<dbReference type="Gene3D" id="1.10.600.10">
    <property type="entry name" value="Farnesyl Diphosphate Synthase"/>
    <property type="match status" value="1"/>
</dbReference>
<dbReference type="PANTHER" id="PTHR11626:SF2">
    <property type="entry name" value="SQUALENE SYNTHASE"/>
    <property type="match status" value="1"/>
</dbReference>
<dbReference type="SUPFAM" id="SSF48576">
    <property type="entry name" value="Terpenoid synthases"/>
    <property type="match status" value="1"/>
</dbReference>
<dbReference type="AlphaFoldDB" id="A0A0M4QHX0"/>
<name>A0A0M4QHX0_9STRA</name>
<dbReference type="InterPro" id="IPR019845">
    <property type="entry name" value="Squalene/phytoene_synthase_CS"/>
</dbReference>
<dbReference type="GO" id="GO:0005789">
    <property type="term" value="C:endoplasmic reticulum membrane"/>
    <property type="evidence" value="ECO:0007669"/>
    <property type="project" value="TreeGrafter"/>
</dbReference>
<sequence length="387" mass="43285">MPNKPDAPIRLAVGIFYIVLRALDTVEDDMNLSSFDSYVLEEDKKDVEDARSAAKQRLLCQFAQRLSDSVEGNADKHQPLHGFGEGHERELIENMDAIVYGMSVLPPKLRQVVLDITEEMGVGMAGYVSRDLKNGTDDAKDFEQYCHYVAGTVGDGLTRIFASCGYCPADLVSHRELWDAMGSFLQRTNIIRDYLEDLVDGRAWWPRSVWELYVTKDAEFGRSKSLSRLADSASIEAGHSTSCLNHMIADALEMVGSCLSYLEALNDPDVISFCALPQVMAIATLSVCFDNQKVFQGVVKIRKGQAARIMLDMSPMEHPTIFELQQNYLSWFARCTREIQAKARRAATRDPQAQRTDNICGKIIKVVDSKLQCLQESGRPLGQTHSD</sequence>
<dbReference type="EMBL" id="KR559469">
    <property type="protein sequence ID" value="ALE71467.1"/>
    <property type="molecule type" value="mRNA"/>
</dbReference>
<proteinExistence type="evidence at transcript level"/>
<evidence type="ECO:0000256" key="2">
    <source>
        <dbReference type="ARBA" id="ARBA00022679"/>
    </source>
</evidence>
<dbReference type="SMR" id="A0A0M4QHX0"/>
<comment type="similarity">
    <text evidence="1">Belongs to the phytoene/squalene synthase family.</text>
</comment>
<evidence type="ECO:0000313" key="3">
    <source>
        <dbReference type="EMBL" id="ALE71467.1"/>
    </source>
</evidence>
<protein>
    <submittedName>
        <fullName evidence="3">Squalene synthase</fullName>
    </submittedName>
</protein>
<dbReference type="SFLD" id="SFLDG01018">
    <property type="entry name" value="Squalene/Phytoene_Synthase_Lik"/>
    <property type="match status" value="1"/>
</dbReference>
<dbReference type="InterPro" id="IPR002060">
    <property type="entry name" value="Squ/phyt_synthse"/>
</dbReference>
<dbReference type="InterPro" id="IPR044844">
    <property type="entry name" value="Trans_IPPS_euk-type"/>
</dbReference>
<dbReference type="FunFam" id="1.10.600.10:FF:000023">
    <property type="entry name" value="Squalene synthase"/>
    <property type="match status" value="1"/>
</dbReference>
<keyword evidence="2" id="KW-0808">Transferase</keyword>
<dbReference type="Pfam" id="PF00494">
    <property type="entry name" value="SQS_PSY"/>
    <property type="match status" value="1"/>
</dbReference>
<dbReference type="InterPro" id="IPR008949">
    <property type="entry name" value="Isoprenoid_synthase_dom_sf"/>
</dbReference>
<accession>A0A0M4QHX0</accession>
<dbReference type="SFLD" id="SFLDS00005">
    <property type="entry name" value="Isoprenoid_Synthase_Type_I"/>
    <property type="match status" value="1"/>
</dbReference>
<dbReference type="GO" id="GO:0051996">
    <property type="term" value="F:squalene synthase [NAD(P)H] activity"/>
    <property type="evidence" value="ECO:0007669"/>
    <property type="project" value="InterPro"/>
</dbReference>
<evidence type="ECO:0000256" key="1">
    <source>
        <dbReference type="ARBA" id="ARBA00006251"/>
    </source>
</evidence>
<dbReference type="GO" id="GO:0045338">
    <property type="term" value="P:farnesyl diphosphate metabolic process"/>
    <property type="evidence" value="ECO:0007669"/>
    <property type="project" value="InterPro"/>
</dbReference>
<dbReference type="PROSITE" id="PS01044">
    <property type="entry name" value="SQUALEN_PHYTOEN_SYN_1"/>
    <property type="match status" value="1"/>
</dbReference>
<reference evidence="3" key="1">
    <citation type="submission" date="2015-05" db="EMBL/GenBank/DDBJ databases">
        <title>Investigation of squalene production in new Iranian Thraustochytrids strains.</title>
        <authorList>
            <person name="Shakeri S."/>
            <person name="Moghbeli F."/>
        </authorList>
    </citation>
    <scope>NUCLEOTIDE SEQUENCE</scope>
    <source>
        <strain evidence="3">TA4</strain>
    </source>
</reference>